<evidence type="ECO:0000256" key="3">
    <source>
        <dbReference type="RuleBase" id="RU363067"/>
    </source>
</evidence>
<dbReference type="Gene3D" id="1.10.1300.10">
    <property type="entry name" value="3'5'-cyclic nucleotide phosphodiesterase, catalytic domain"/>
    <property type="match status" value="1"/>
</dbReference>
<protein>
    <recommendedName>
        <fullName evidence="3">Phosphodiesterase</fullName>
        <ecNumber evidence="3">3.1.4.-</ecNumber>
    </recommendedName>
</protein>
<keyword evidence="1 3" id="KW-0479">Metal-binding</keyword>
<organism evidence="6 7">
    <name type="scientific">Tetraparma gracilis</name>
    <dbReference type="NCBI Taxonomy" id="2962635"/>
    <lineage>
        <taxon>Eukaryota</taxon>
        <taxon>Sar</taxon>
        <taxon>Stramenopiles</taxon>
        <taxon>Ochrophyta</taxon>
        <taxon>Bolidophyceae</taxon>
        <taxon>Parmales</taxon>
        <taxon>Triparmaceae</taxon>
        <taxon>Tetraparma</taxon>
    </lineage>
</organism>
<dbReference type="InterPro" id="IPR003607">
    <property type="entry name" value="HD/PDEase_dom"/>
</dbReference>
<sequence>MSNSVSSAAAAAKQRRAMRKSILSPSKASTPPPPPGDGRRGSSALVGLTQYKNKLSSPGNKVTPGVLDYGEVPQKLPSKAVGGAANAAPPPALMQRQITEPQTAIELENLSGKESRLHALAILRKLAASARVDVGAIVTMDELALLEGTVRAAADLNDVKQMKWDADDSLESQRQGENGYLLDEEMYNSLRNYTSVKIEKPVDKLKRAVRSMKSLALRAAKSPTNEVAIEKLPEFVEAGVTRWSGDIFEIDKLSSLGSLVWVTEYLLGRSKLVETMEVNASNLRGWLLALNGAYLKNPYHNAMHGADVCQTLWCLIENQGHVNHTKLALNNKTKFAALLSAAAHDVGHAGFNNNYLINSEDPLAITYLYESPLENMHTAKAFELMRLPGCDVLSFFDGENLKECRKMMAAFILGTAMEGHFEHLAQLNKKLDTTGVHLENASDAKLVVSMMLHAADISNPAKNWDYYNLWTDRVMEEFYIQGDKERELGMRVSDGFDRTNPTPAAKFQNGFIAFIVKPLYSALDKLSFLDMKVPLEHIDDNLMHWKRVGERKVSSFQADKAPVDPAQVKAAIGRGLQRGKTEEEEDTDDDDEEEEDK</sequence>
<feature type="domain" description="PDEase" evidence="5">
    <location>
        <begin position="225"/>
        <end position="552"/>
    </location>
</feature>
<dbReference type="CDD" id="cd00077">
    <property type="entry name" value="HDc"/>
    <property type="match status" value="1"/>
</dbReference>
<feature type="compositionally biased region" description="Low complexity" evidence="4">
    <location>
        <begin position="1"/>
        <end position="12"/>
    </location>
</feature>
<dbReference type="Pfam" id="PF00233">
    <property type="entry name" value="PDEase_I"/>
    <property type="match status" value="1"/>
</dbReference>
<gene>
    <name evidence="6" type="ORF">TeGR_g14258</name>
</gene>
<dbReference type="InterPro" id="IPR002073">
    <property type="entry name" value="PDEase_catalytic_dom"/>
</dbReference>
<feature type="region of interest" description="Disordered" evidence="4">
    <location>
        <begin position="556"/>
        <end position="597"/>
    </location>
</feature>
<evidence type="ECO:0000259" key="5">
    <source>
        <dbReference type="PROSITE" id="PS51845"/>
    </source>
</evidence>
<keyword evidence="2 3" id="KW-0378">Hydrolase</keyword>
<dbReference type="Proteomes" id="UP001165060">
    <property type="component" value="Unassembled WGS sequence"/>
</dbReference>
<name>A0ABQ6MI94_9STRA</name>
<accession>A0ABQ6MI94</accession>
<dbReference type="EMBL" id="BRYB01001487">
    <property type="protein sequence ID" value="GMI26876.1"/>
    <property type="molecule type" value="Genomic_DNA"/>
</dbReference>
<evidence type="ECO:0000256" key="4">
    <source>
        <dbReference type="SAM" id="MobiDB-lite"/>
    </source>
</evidence>
<dbReference type="SUPFAM" id="SSF109604">
    <property type="entry name" value="HD-domain/PDEase-like"/>
    <property type="match status" value="1"/>
</dbReference>
<dbReference type="InterPro" id="IPR023174">
    <property type="entry name" value="PDEase_CS"/>
</dbReference>
<evidence type="ECO:0000256" key="2">
    <source>
        <dbReference type="ARBA" id="ARBA00022801"/>
    </source>
</evidence>
<proteinExistence type="inferred from homology"/>
<dbReference type="SMART" id="SM00471">
    <property type="entry name" value="HDc"/>
    <property type="match status" value="1"/>
</dbReference>
<dbReference type="PRINTS" id="PR00387">
    <property type="entry name" value="PDIESTERASE1"/>
</dbReference>
<comment type="similarity">
    <text evidence="3">Belongs to the cyclic nucleotide phosphodiesterase family.</text>
</comment>
<keyword evidence="7" id="KW-1185">Reference proteome</keyword>
<evidence type="ECO:0000256" key="1">
    <source>
        <dbReference type="ARBA" id="ARBA00022723"/>
    </source>
</evidence>
<dbReference type="EC" id="3.1.4.-" evidence="3"/>
<dbReference type="PROSITE" id="PS00126">
    <property type="entry name" value="PDEASE_I_1"/>
    <property type="match status" value="1"/>
</dbReference>
<feature type="compositionally biased region" description="Acidic residues" evidence="4">
    <location>
        <begin position="582"/>
        <end position="597"/>
    </location>
</feature>
<feature type="region of interest" description="Disordered" evidence="4">
    <location>
        <begin position="1"/>
        <end position="43"/>
    </location>
</feature>
<evidence type="ECO:0000313" key="7">
    <source>
        <dbReference type="Proteomes" id="UP001165060"/>
    </source>
</evidence>
<comment type="caution">
    <text evidence="6">The sequence shown here is derived from an EMBL/GenBank/DDBJ whole genome shotgun (WGS) entry which is preliminary data.</text>
</comment>
<evidence type="ECO:0000313" key="6">
    <source>
        <dbReference type="EMBL" id="GMI26876.1"/>
    </source>
</evidence>
<dbReference type="InterPro" id="IPR023088">
    <property type="entry name" value="PDEase"/>
</dbReference>
<dbReference type="InterPro" id="IPR036971">
    <property type="entry name" value="PDEase_catalytic_dom_sf"/>
</dbReference>
<reference evidence="6 7" key="1">
    <citation type="journal article" date="2023" name="Commun. Biol.">
        <title>Genome analysis of Parmales, the sister group of diatoms, reveals the evolutionary specialization of diatoms from phago-mixotrophs to photoautotrophs.</title>
        <authorList>
            <person name="Ban H."/>
            <person name="Sato S."/>
            <person name="Yoshikawa S."/>
            <person name="Yamada K."/>
            <person name="Nakamura Y."/>
            <person name="Ichinomiya M."/>
            <person name="Sato N."/>
            <person name="Blanc-Mathieu R."/>
            <person name="Endo H."/>
            <person name="Kuwata A."/>
            <person name="Ogata H."/>
        </authorList>
    </citation>
    <scope>NUCLEOTIDE SEQUENCE [LARGE SCALE GENOMIC DNA]</scope>
</reference>
<dbReference type="PANTHER" id="PTHR11347">
    <property type="entry name" value="CYCLIC NUCLEOTIDE PHOSPHODIESTERASE"/>
    <property type="match status" value="1"/>
</dbReference>
<dbReference type="PROSITE" id="PS51845">
    <property type="entry name" value="PDEASE_I_2"/>
    <property type="match status" value="1"/>
</dbReference>
<comment type="cofactor">
    <cofactor evidence="3">
        <name>a divalent metal cation</name>
        <dbReference type="ChEBI" id="CHEBI:60240"/>
    </cofactor>
    <text evidence="3">Binds 2 divalent metal cations per subunit. Site 1 may preferentially bind zinc ions, while site 2 has a preference for magnesium and/or manganese ions.</text>
</comment>